<evidence type="ECO:0000256" key="7">
    <source>
        <dbReference type="ARBA" id="ARBA00058131"/>
    </source>
</evidence>
<evidence type="ECO:0000259" key="10">
    <source>
        <dbReference type="Pfam" id="PF01048"/>
    </source>
</evidence>
<dbReference type="NCBIfam" id="TIGR01700">
    <property type="entry name" value="PNPH"/>
    <property type="match status" value="1"/>
</dbReference>
<feature type="binding site" evidence="9">
    <location>
        <position position="46"/>
    </location>
    <ligand>
        <name>phosphate</name>
        <dbReference type="ChEBI" id="CHEBI:43474"/>
    </ligand>
</feature>
<dbReference type="PROSITE" id="PS01240">
    <property type="entry name" value="PNP_MTAP_2"/>
    <property type="match status" value="1"/>
</dbReference>
<protein>
    <recommendedName>
        <fullName evidence="8">Purine nucleoside phosphorylase</fullName>
        <ecNumber evidence="8">2.4.2.1</ecNumber>
    </recommendedName>
    <alternativeName>
        <fullName evidence="8">Inosine-guanosine phosphorylase</fullName>
    </alternativeName>
</protein>
<comment type="subunit">
    <text evidence="4">Homotrimer.</text>
</comment>
<dbReference type="FunFam" id="3.40.50.1580:FF:000004">
    <property type="entry name" value="Purine nucleoside phosphorylase"/>
    <property type="match status" value="1"/>
</dbReference>
<accession>A0A507BXH7</accession>
<sequence length="318" mass="33617">MATPNNIPDSSLDFFDISTYEETAKFLQGKLPAALKEPQVAVICGSGLGGLANTLKEPKVELDYKDIVNFPTSTVQGHAGKLVFGMLSGVPTVCMVGRFHMYEGHPLIRTVFPVRVFSLLGVSTLIVTNAAGGLNPSYSICDIMLIEDHISMVGLGGGSALIGPNITGFGPRFPPTSDAYDYELRLTAMKAAISIGLSPDIIREGIYCFVAGPSFETRAEARFLKGIGGDAVGMSTVPEVIVARHCGMRVLGISLVTNNVLQGHGKSARETVLSGLVENGGVEEGVANHEEVLASGEKRAADLQRLVSKIVETLPATK</sequence>
<organism evidence="11 12">
    <name type="scientific">Synchytrium microbalum</name>
    <dbReference type="NCBI Taxonomy" id="1806994"/>
    <lineage>
        <taxon>Eukaryota</taxon>
        <taxon>Fungi</taxon>
        <taxon>Fungi incertae sedis</taxon>
        <taxon>Chytridiomycota</taxon>
        <taxon>Chytridiomycota incertae sedis</taxon>
        <taxon>Chytridiomycetes</taxon>
        <taxon>Synchytriales</taxon>
        <taxon>Synchytriaceae</taxon>
        <taxon>Synchytrium</taxon>
    </lineage>
</organism>
<dbReference type="Gene3D" id="3.40.50.1580">
    <property type="entry name" value="Nucleoside phosphorylase domain"/>
    <property type="match status" value="1"/>
</dbReference>
<dbReference type="UniPathway" id="UPA00606"/>
<dbReference type="GeneID" id="42004490"/>
<feature type="binding site" evidence="9">
    <location>
        <position position="78"/>
    </location>
    <ligand>
        <name>phosphate</name>
        <dbReference type="ChEBI" id="CHEBI:43474"/>
    </ligand>
</feature>
<dbReference type="AlphaFoldDB" id="A0A507BXH7"/>
<feature type="binding site" evidence="9">
    <location>
        <position position="235"/>
    </location>
    <ligand>
        <name>phosphate</name>
        <dbReference type="ChEBI" id="CHEBI:43474"/>
    </ligand>
</feature>
<dbReference type="GO" id="GO:0005737">
    <property type="term" value="C:cytoplasm"/>
    <property type="evidence" value="ECO:0007669"/>
    <property type="project" value="TreeGrafter"/>
</dbReference>
<dbReference type="Pfam" id="PF01048">
    <property type="entry name" value="PNP_UDP_1"/>
    <property type="match status" value="1"/>
</dbReference>
<keyword evidence="12" id="KW-1185">Reference proteome</keyword>
<dbReference type="GO" id="GO:0009116">
    <property type="term" value="P:nucleoside metabolic process"/>
    <property type="evidence" value="ECO:0007669"/>
    <property type="project" value="InterPro"/>
</dbReference>
<feature type="binding site" evidence="9">
    <location>
        <position position="130"/>
    </location>
    <ligand>
        <name>phosphate</name>
        <dbReference type="ChEBI" id="CHEBI:43474"/>
    </ligand>
</feature>
<dbReference type="CDD" id="cd09009">
    <property type="entry name" value="PNP-EcPNPII_like"/>
    <property type="match status" value="1"/>
</dbReference>
<reference evidence="11 12" key="1">
    <citation type="journal article" date="2019" name="Sci. Rep.">
        <title>Comparative genomics of chytrid fungi reveal insights into the obligate biotrophic and pathogenic lifestyle of Synchytrium endobioticum.</title>
        <authorList>
            <person name="van de Vossenberg B.T.L.H."/>
            <person name="Warris S."/>
            <person name="Nguyen H.D.T."/>
            <person name="van Gent-Pelzer M.P.E."/>
            <person name="Joly D.L."/>
            <person name="van de Geest H.C."/>
            <person name="Bonants P.J.M."/>
            <person name="Smith D.S."/>
            <person name="Levesque C.A."/>
            <person name="van der Lee T.A.J."/>
        </authorList>
    </citation>
    <scope>NUCLEOTIDE SEQUENCE [LARGE SCALE GENOMIC DNA]</scope>
    <source>
        <strain evidence="11 12">JEL517</strain>
    </source>
</reference>
<feature type="binding site" evidence="9">
    <location>
        <position position="216"/>
    </location>
    <ligand>
        <name>a purine D-ribonucleoside</name>
        <dbReference type="ChEBI" id="CHEBI:142355"/>
    </ligand>
</feature>
<evidence type="ECO:0000313" key="12">
    <source>
        <dbReference type="Proteomes" id="UP000319731"/>
    </source>
</evidence>
<feature type="domain" description="Nucleoside phosphorylase" evidence="10">
    <location>
        <begin position="40"/>
        <end position="311"/>
    </location>
</feature>
<evidence type="ECO:0000256" key="6">
    <source>
        <dbReference type="ARBA" id="ARBA00022679"/>
    </source>
</evidence>
<dbReference type="InterPro" id="IPR018099">
    <property type="entry name" value="Purine_phosphorylase-2_CS"/>
</dbReference>
<evidence type="ECO:0000313" key="11">
    <source>
        <dbReference type="EMBL" id="TPX34020.1"/>
    </source>
</evidence>
<dbReference type="STRING" id="1806994.A0A507BXH7"/>
<dbReference type="Proteomes" id="UP000319731">
    <property type="component" value="Unassembled WGS sequence"/>
</dbReference>
<dbReference type="EC" id="2.4.2.1" evidence="8"/>
<name>A0A507BXH7_9FUNG</name>
<dbReference type="PANTHER" id="PTHR11904:SF9">
    <property type="entry name" value="PURINE NUCLEOSIDE PHOSPHORYLASE-RELATED"/>
    <property type="match status" value="1"/>
</dbReference>
<comment type="pathway">
    <text evidence="2 8">Purine metabolism; purine nucleoside salvage.</text>
</comment>
<dbReference type="SUPFAM" id="SSF53167">
    <property type="entry name" value="Purine and uridine phosphorylases"/>
    <property type="match status" value="1"/>
</dbReference>
<keyword evidence="6 8" id="KW-0808">Transferase</keyword>
<feature type="binding site" evidence="9">
    <location>
        <position position="258"/>
    </location>
    <ligand>
        <name>a purine D-ribonucleoside</name>
        <dbReference type="ChEBI" id="CHEBI:142355"/>
    </ligand>
</feature>
<evidence type="ECO:0000256" key="2">
    <source>
        <dbReference type="ARBA" id="ARBA00005058"/>
    </source>
</evidence>
<evidence type="ECO:0000256" key="1">
    <source>
        <dbReference type="ARBA" id="ARBA00000755"/>
    </source>
</evidence>
<dbReference type="OrthoDB" id="10261782at2759"/>
<evidence type="ECO:0000256" key="5">
    <source>
        <dbReference type="ARBA" id="ARBA00022676"/>
    </source>
</evidence>
<dbReference type="InterPro" id="IPR011270">
    <property type="entry name" value="Pur_Nuc_Pase_Ino/Guo-sp"/>
</dbReference>
<evidence type="ECO:0000256" key="9">
    <source>
        <dbReference type="PIRSR" id="PIRSR000477-2"/>
    </source>
</evidence>
<comment type="caution">
    <text evidence="11">The sequence shown here is derived from an EMBL/GenBank/DDBJ whole genome shotgun (WGS) entry which is preliminary data.</text>
</comment>
<dbReference type="PANTHER" id="PTHR11904">
    <property type="entry name" value="METHYLTHIOADENOSINE/PURINE NUCLEOSIDE PHOSPHORYLASE"/>
    <property type="match status" value="1"/>
</dbReference>
<keyword evidence="5 8" id="KW-0328">Glycosyltransferase</keyword>
<dbReference type="InterPro" id="IPR011268">
    <property type="entry name" value="Purine_phosphorylase"/>
</dbReference>
<dbReference type="InterPro" id="IPR035994">
    <property type="entry name" value="Nucleoside_phosphorylase_sf"/>
</dbReference>
<dbReference type="EMBL" id="QEAO01000016">
    <property type="protein sequence ID" value="TPX34020.1"/>
    <property type="molecule type" value="Genomic_DNA"/>
</dbReference>
<evidence type="ECO:0000256" key="4">
    <source>
        <dbReference type="ARBA" id="ARBA00011233"/>
    </source>
</evidence>
<dbReference type="PIRSF" id="PIRSF000477">
    <property type="entry name" value="PurNPase"/>
    <property type="match status" value="1"/>
</dbReference>
<dbReference type="NCBIfam" id="NF006054">
    <property type="entry name" value="PRK08202.1"/>
    <property type="match status" value="1"/>
</dbReference>
<dbReference type="InterPro" id="IPR000845">
    <property type="entry name" value="Nucleoside_phosphorylase_d"/>
</dbReference>
<dbReference type="GO" id="GO:0004731">
    <property type="term" value="F:purine-nucleoside phosphorylase activity"/>
    <property type="evidence" value="ECO:0007669"/>
    <property type="project" value="UniProtKB-EC"/>
</dbReference>
<comment type="similarity">
    <text evidence="3 8">Belongs to the PNP/MTAP phosphorylase family.</text>
</comment>
<gene>
    <name evidence="11" type="primary">PNP1</name>
    <name evidence="11" type="ORF">SmJEL517_g03265</name>
</gene>
<evidence type="ECO:0000256" key="3">
    <source>
        <dbReference type="ARBA" id="ARBA00006751"/>
    </source>
</evidence>
<dbReference type="RefSeq" id="XP_031024862.1">
    <property type="nucleotide sequence ID" value="XM_031169193.1"/>
</dbReference>
<comment type="function">
    <text evidence="7">The purine nucleoside phosphorylases catalyze the phosphorolytic breakdown of the N-glycosidic bond in the beta-(deoxy)ribonucleoside molecules, with the formation of the corresponding free purine bases and pentose-1-phosphate. Cleaves guanosine and inosine.</text>
</comment>
<proteinExistence type="inferred from homology"/>
<feature type="binding site" evidence="9">
    <location>
        <begin position="98"/>
        <end position="100"/>
    </location>
    <ligand>
        <name>phosphate</name>
        <dbReference type="ChEBI" id="CHEBI:43474"/>
    </ligand>
</feature>
<comment type="catalytic activity">
    <reaction evidence="1">
        <text>a purine D-ribonucleoside + phosphate = a purine nucleobase + alpha-D-ribose 1-phosphate</text>
        <dbReference type="Rhea" id="RHEA:19805"/>
        <dbReference type="ChEBI" id="CHEBI:26386"/>
        <dbReference type="ChEBI" id="CHEBI:43474"/>
        <dbReference type="ChEBI" id="CHEBI:57720"/>
        <dbReference type="ChEBI" id="CHEBI:142355"/>
        <dbReference type="EC" id="2.4.2.1"/>
    </reaction>
</comment>
<dbReference type="NCBIfam" id="TIGR01697">
    <property type="entry name" value="PNPH-PUNA-XAPA"/>
    <property type="match status" value="1"/>
</dbReference>
<evidence type="ECO:0000256" key="8">
    <source>
        <dbReference type="PIRNR" id="PIRNR000477"/>
    </source>
</evidence>